<dbReference type="SUPFAM" id="SSF53098">
    <property type="entry name" value="Ribonuclease H-like"/>
    <property type="match status" value="1"/>
</dbReference>
<dbReference type="GO" id="GO:0004523">
    <property type="term" value="F:RNA-DNA hybrid ribonuclease activity"/>
    <property type="evidence" value="ECO:0007669"/>
    <property type="project" value="InterPro"/>
</dbReference>
<dbReference type="Gene3D" id="3.30.420.10">
    <property type="entry name" value="Ribonuclease H-like superfamily/Ribonuclease H"/>
    <property type="match status" value="1"/>
</dbReference>
<dbReference type="PROSITE" id="PS50879">
    <property type="entry name" value="RNASE_H_1"/>
    <property type="match status" value="1"/>
</dbReference>
<proteinExistence type="predicted"/>
<dbReference type="InterPro" id="IPR012337">
    <property type="entry name" value="RNaseH-like_sf"/>
</dbReference>
<sequence length="703" mass="74985">MPDELDKAAAGLPTHLLVDADDVSTKEPPASLEDPQRSASPSSKELVSPPSHHVPSDASAYPVVPPFTLASERPKNQKGQIEVKKNVFLKRKRSLEPPPAASSKPINPGPAKTCRFQGIIEHRRQQEAMYFAMKMEACVLKTDRIHRHIFWTDGSIVYGACAAAAVAWKQLPSLKWMTEGFPYPYCIQSTDVVEMFAIAHALRRAVDEVRQARNRVMAGSHLPVTHEVFVFTDSIGALNNVKDDAWGYHIPEKCRQAHTIIDYSIELRNLGARLELHLVPGHSGVPGNTEAHRAAYIAAHRTAAEAGITSTEEGIALHQKKGHDTIISPTTPLLVPASPVPVRCSRGPQARLARKDRPLLSQPIRDTTPSRVVSTLSSGDVKSGEPSKTDDELSLSGPAPGPCFPPLNAGSTLSTGNPAEVSTALVTASALNSFHWFIPVNTRPTLGAADQFQSQSGGKQEPGSKKQRTGTAANESHSFPAPQPFSSGLTVSNPNSELPSNDNAGNCFKNGEFSFSPAKDMPVAVLKSSAASQSSVEPSNLVKTPGFVASPSPFHWFQSKDKGPFIFGRSVLSEFIPQHAEPAAKGGTLAVESPCFGSSTVATDAAATEPNSLPAPKFVTNTFHPLPPRPPDKPLLMQATLPPPLSAMPTSFKTSPPIVTTSKILSFASPAEPRAGLSLASISSFGEVKPDARGNVTVSSCPL</sequence>
<name>A0A0F7TVV4_PENBI</name>
<feature type="compositionally biased region" description="Polar residues" evidence="1">
    <location>
        <begin position="484"/>
        <end position="503"/>
    </location>
</feature>
<accession>A0A0F7TVV4</accession>
<dbReference type="AlphaFoldDB" id="A0A0F7TVV4"/>
<dbReference type="GO" id="GO:0003676">
    <property type="term" value="F:nucleic acid binding"/>
    <property type="evidence" value="ECO:0007669"/>
    <property type="project" value="InterPro"/>
</dbReference>
<feature type="compositionally biased region" description="Basic and acidic residues" evidence="1">
    <location>
        <begin position="382"/>
        <end position="391"/>
    </location>
</feature>
<feature type="region of interest" description="Disordered" evidence="1">
    <location>
        <begin position="450"/>
        <end position="503"/>
    </location>
</feature>
<reference evidence="4" key="1">
    <citation type="journal article" date="2015" name="Genome Announc.">
        <title>Draft genome sequence of the fungus Penicillium brasilianum MG11.</title>
        <authorList>
            <person name="Horn F."/>
            <person name="Linde J."/>
            <person name="Mattern D.J."/>
            <person name="Walther G."/>
            <person name="Guthke R."/>
            <person name="Brakhage A.A."/>
            <person name="Valiante V."/>
        </authorList>
    </citation>
    <scope>NUCLEOTIDE SEQUENCE [LARGE SCALE GENOMIC DNA]</scope>
    <source>
        <strain evidence="4">MG11</strain>
    </source>
</reference>
<evidence type="ECO:0000259" key="2">
    <source>
        <dbReference type="PROSITE" id="PS50879"/>
    </source>
</evidence>
<feature type="domain" description="RNase H type-1" evidence="2">
    <location>
        <begin position="144"/>
        <end position="300"/>
    </location>
</feature>
<evidence type="ECO:0000313" key="3">
    <source>
        <dbReference type="EMBL" id="CEJ59961.1"/>
    </source>
</evidence>
<dbReference type="STRING" id="104259.A0A0F7TVV4"/>
<dbReference type="InterPro" id="IPR002156">
    <property type="entry name" value="RNaseH_domain"/>
</dbReference>
<dbReference type="Proteomes" id="UP000042958">
    <property type="component" value="Unassembled WGS sequence"/>
</dbReference>
<evidence type="ECO:0000313" key="4">
    <source>
        <dbReference type="Proteomes" id="UP000042958"/>
    </source>
</evidence>
<protein>
    <recommendedName>
        <fullName evidence="2">RNase H type-1 domain-containing protein</fullName>
    </recommendedName>
</protein>
<keyword evidence="4" id="KW-1185">Reference proteome</keyword>
<gene>
    <name evidence="3" type="ORF">PMG11_08559</name>
</gene>
<dbReference type="EMBL" id="CDHK01000008">
    <property type="protein sequence ID" value="CEJ59961.1"/>
    <property type="molecule type" value="Genomic_DNA"/>
</dbReference>
<feature type="region of interest" description="Disordered" evidence="1">
    <location>
        <begin position="338"/>
        <end position="417"/>
    </location>
</feature>
<dbReference type="InterPro" id="IPR036397">
    <property type="entry name" value="RNaseH_sf"/>
</dbReference>
<feature type="region of interest" description="Disordered" evidence="1">
    <location>
        <begin position="1"/>
        <end position="80"/>
    </location>
</feature>
<feature type="compositionally biased region" description="Polar residues" evidence="1">
    <location>
        <begin position="364"/>
        <end position="380"/>
    </location>
</feature>
<evidence type="ECO:0000256" key="1">
    <source>
        <dbReference type="SAM" id="MobiDB-lite"/>
    </source>
</evidence>
<organism evidence="3 4">
    <name type="scientific">Penicillium brasilianum</name>
    <dbReference type="NCBI Taxonomy" id="104259"/>
    <lineage>
        <taxon>Eukaryota</taxon>
        <taxon>Fungi</taxon>
        <taxon>Dikarya</taxon>
        <taxon>Ascomycota</taxon>
        <taxon>Pezizomycotina</taxon>
        <taxon>Eurotiomycetes</taxon>
        <taxon>Eurotiomycetidae</taxon>
        <taxon>Eurotiales</taxon>
        <taxon>Aspergillaceae</taxon>
        <taxon>Penicillium</taxon>
    </lineage>
</organism>
<dbReference type="OrthoDB" id="3548481at2759"/>